<accession>A0ABC8U3Q9</accession>
<keyword evidence="3" id="KW-1185">Reference proteome</keyword>
<evidence type="ECO:0000313" key="3">
    <source>
        <dbReference type="Proteomes" id="UP001642360"/>
    </source>
</evidence>
<feature type="transmembrane region" description="Helical" evidence="1">
    <location>
        <begin position="73"/>
        <end position="89"/>
    </location>
</feature>
<feature type="transmembrane region" description="Helical" evidence="1">
    <location>
        <begin position="31"/>
        <end position="53"/>
    </location>
</feature>
<keyword evidence="1" id="KW-0472">Membrane</keyword>
<gene>
    <name evidence="2" type="ORF">ILEXP_LOCUS46249</name>
</gene>
<dbReference type="EMBL" id="CAUOFW020006824">
    <property type="protein sequence ID" value="CAK9176393.1"/>
    <property type="molecule type" value="Genomic_DNA"/>
</dbReference>
<protein>
    <submittedName>
        <fullName evidence="2">Uncharacterized protein</fullName>
    </submittedName>
</protein>
<comment type="caution">
    <text evidence="2">The sequence shown here is derived from an EMBL/GenBank/DDBJ whole genome shotgun (WGS) entry which is preliminary data.</text>
</comment>
<organism evidence="2 3">
    <name type="scientific">Ilex paraguariensis</name>
    <name type="common">yerba mate</name>
    <dbReference type="NCBI Taxonomy" id="185542"/>
    <lineage>
        <taxon>Eukaryota</taxon>
        <taxon>Viridiplantae</taxon>
        <taxon>Streptophyta</taxon>
        <taxon>Embryophyta</taxon>
        <taxon>Tracheophyta</taxon>
        <taxon>Spermatophyta</taxon>
        <taxon>Magnoliopsida</taxon>
        <taxon>eudicotyledons</taxon>
        <taxon>Gunneridae</taxon>
        <taxon>Pentapetalae</taxon>
        <taxon>asterids</taxon>
        <taxon>campanulids</taxon>
        <taxon>Aquifoliales</taxon>
        <taxon>Aquifoliaceae</taxon>
        <taxon>Ilex</taxon>
    </lineage>
</organism>
<name>A0ABC8U3Q9_9AQUA</name>
<sequence length="103" mass="11587">MTTVIFANHVSNIALQACSWKRRNDCFLSSLGGPILIFCAEFLNFLTILMILTGSASPVTVAVSFDGSRTIEFIPSIFESNFITFFLHFEQSRSMTKKKKKPE</sequence>
<evidence type="ECO:0000313" key="2">
    <source>
        <dbReference type="EMBL" id="CAK9176393.1"/>
    </source>
</evidence>
<keyword evidence="1" id="KW-1133">Transmembrane helix</keyword>
<keyword evidence="1" id="KW-0812">Transmembrane</keyword>
<proteinExistence type="predicted"/>
<reference evidence="2 3" key="1">
    <citation type="submission" date="2024-02" db="EMBL/GenBank/DDBJ databases">
        <authorList>
            <person name="Vignale AGUSTIN F."/>
            <person name="Sosa J E."/>
            <person name="Modenutti C."/>
        </authorList>
    </citation>
    <scope>NUCLEOTIDE SEQUENCE [LARGE SCALE GENOMIC DNA]</scope>
</reference>
<evidence type="ECO:0000256" key="1">
    <source>
        <dbReference type="SAM" id="Phobius"/>
    </source>
</evidence>
<dbReference type="Proteomes" id="UP001642360">
    <property type="component" value="Unassembled WGS sequence"/>
</dbReference>
<dbReference type="AlphaFoldDB" id="A0ABC8U3Q9"/>